<evidence type="ECO:0000313" key="2">
    <source>
        <dbReference type="Proteomes" id="UP001345219"/>
    </source>
</evidence>
<comment type="caution">
    <text evidence="1">The sequence shown here is derived from an EMBL/GenBank/DDBJ whole genome shotgun (WGS) entry which is preliminary data.</text>
</comment>
<gene>
    <name evidence="1" type="ORF">SAY87_009401</name>
</gene>
<dbReference type="Proteomes" id="UP001345219">
    <property type="component" value="Chromosome 8"/>
</dbReference>
<accession>A0AAN7PXR2</accession>
<keyword evidence="2" id="KW-1185">Reference proteome</keyword>
<protein>
    <submittedName>
        <fullName evidence="1">Uncharacterized protein</fullName>
    </submittedName>
</protein>
<proteinExistence type="predicted"/>
<sequence>MCNYMQLDLMVAVIVAPVGGGRSPFSCSHISFAGSGCRSRGTVFLSFTACRYRRFVVFRQFISGIEILPKCCHPASLLLSSCLIDVCETTCFSILSRDLLLSPLYVLSIEISEGGVA</sequence>
<name>A0AAN7PXR2_9MYRT</name>
<organism evidence="1 2">
    <name type="scientific">Trapa incisa</name>
    <dbReference type="NCBI Taxonomy" id="236973"/>
    <lineage>
        <taxon>Eukaryota</taxon>
        <taxon>Viridiplantae</taxon>
        <taxon>Streptophyta</taxon>
        <taxon>Embryophyta</taxon>
        <taxon>Tracheophyta</taxon>
        <taxon>Spermatophyta</taxon>
        <taxon>Magnoliopsida</taxon>
        <taxon>eudicotyledons</taxon>
        <taxon>Gunneridae</taxon>
        <taxon>Pentapetalae</taxon>
        <taxon>rosids</taxon>
        <taxon>malvids</taxon>
        <taxon>Myrtales</taxon>
        <taxon>Lythraceae</taxon>
        <taxon>Trapa</taxon>
    </lineage>
</organism>
<evidence type="ECO:0000313" key="1">
    <source>
        <dbReference type="EMBL" id="KAK4755644.1"/>
    </source>
</evidence>
<dbReference type="AlphaFoldDB" id="A0AAN7PXR2"/>
<reference evidence="1 2" key="1">
    <citation type="journal article" date="2023" name="Hortic Res">
        <title>Pangenome of water caltrop reveals structural variations and asymmetric subgenome divergence after allopolyploidization.</title>
        <authorList>
            <person name="Zhang X."/>
            <person name="Chen Y."/>
            <person name="Wang L."/>
            <person name="Yuan Y."/>
            <person name="Fang M."/>
            <person name="Shi L."/>
            <person name="Lu R."/>
            <person name="Comes H.P."/>
            <person name="Ma Y."/>
            <person name="Chen Y."/>
            <person name="Huang G."/>
            <person name="Zhou Y."/>
            <person name="Zheng Z."/>
            <person name="Qiu Y."/>
        </authorList>
    </citation>
    <scope>NUCLEOTIDE SEQUENCE [LARGE SCALE GENOMIC DNA]</scope>
    <source>
        <tissue evidence="1">Roots</tissue>
    </source>
</reference>
<dbReference type="EMBL" id="JAXIOK010000014">
    <property type="protein sequence ID" value="KAK4755644.1"/>
    <property type="molecule type" value="Genomic_DNA"/>
</dbReference>